<dbReference type="RefSeq" id="WP_079665996.1">
    <property type="nucleotide sequence ID" value="NZ_FUYZ01000002.1"/>
</dbReference>
<feature type="chain" id="PRO_5012482186" evidence="1">
    <location>
        <begin position="23"/>
        <end position="215"/>
    </location>
</feature>
<evidence type="ECO:0000313" key="2">
    <source>
        <dbReference type="EMBL" id="SKB70760.1"/>
    </source>
</evidence>
<reference evidence="2 3" key="1">
    <citation type="submission" date="2017-02" db="EMBL/GenBank/DDBJ databases">
        <authorList>
            <person name="Peterson S.W."/>
        </authorList>
    </citation>
    <scope>NUCLEOTIDE SEQUENCE [LARGE SCALE GENOMIC DNA]</scope>
    <source>
        <strain evidence="2 3">DSM 22323</strain>
    </source>
</reference>
<evidence type="ECO:0000313" key="3">
    <source>
        <dbReference type="Proteomes" id="UP000191112"/>
    </source>
</evidence>
<dbReference type="Proteomes" id="UP000191112">
    <property type="component" value="Unassembled WGS sequence"/>
</dbReference>
<dbReference type="OrthoDB" id="1094983at2"/>
<dbReference type="STRING" id="619805.SAMN05660477_00707"/>
<name>A0A1T5DGZ5_9FLAO</name>
<sequence>MIKKTLLILSLIIFGHSYFAQTKPTGNDELDYILYYKRLVDAADSIKTHKKTVEFDSKKLFEETKKLDKENYPGAYIAKANDYYKKGKYNESGFLYYLTQLRAADFNASTLGHFNNDETANMLEESSYLFLSADVANYHRVLKMAIDYYEKEPYTYLVKYDKTYKKQPVVERYCELLELLETKDPKVIAEIQDGRQEMIKRINEYYEASKSAFEK</sequence>
<gene>
    <name evidence="2" type="ORF">SAMN05660477_00707</name>
</gene>
<feature type="signal peptide" evidence="1">
    <location>
        <begin position="1"/>
        <end position="22"/>
    </location>
</feature>
<dbReference type="EMBL" id="FUYZ01000002">
    <property type="protein sequence ID" value="SKB70760.1"/>
    <property type="molecule type" value="Genomic_DNA"/>
</dbReference>
<accession>A0A1T5DGZ5</accession>
<organism evidence="2 3">
    <name type="scientific">Soonwooa buanensis</name>
    <dbReference type="NCBI Taxonomy" id="619805"/>
    <lineage>
        <taxon>Bacteria</taxon>
        <taxon>Pseudomonadati</taxon>
        <taxon>Bacteroidota</taxon>
        <taxon>Flavobacteriia</taxon>
        <taxon>Flavobacteriales</taxon>
        <taxon>Weeksellaceae</taxon>
        <taxon>Chryseobacterium group</taxon>
        <taxon>Soonwooa</taxon>
    </lineage>
</organism>
<keyword evidence="3" id="KW-1185">Reference proteome</keyword>
<keyword evidence="1" id="KW-0732">Signal</keyword>
<evidence type="ECO:0000256" key="1">
    <source>
        <dbReference type="SAM" id="SignalP"/>
    </source>
</evidence>
<dbReference type="AlphaFoldDB" id="A0A1T5DGZ5"/>
<protein>
    <submittedName>
        <fullName evidence="2">Uncharacterized protein</fullName>
    </submittedName>
</protein>
<proteinExistence type="predicted"/>